<sequence length="105" mass="11006">MASISAGDISITATAKARSLISNAISALTFGVNFFESPTFESGFSGSRITAATTNGPAYAPRPASSTPTIRTNPFAQRVSSTVELLLLPISFFSYFVVVFVAGFD</sequence>
<keyword evidence="1" id="KW-1133">Transmembrane helix</keyword>
<gene>
    <name evidence="2" type="ORF">UFOPK2659_00765</name>
</gene>
<protein>
    <submittedName>
        <fullName evidence="2">Unannotated protein</fullName>
    </submittedName>
</protein>
<evidence type="ECO:0000256" key="1">
    <source>
        <dbReference type="SAM" id="Phobius"/>
    </source>
</evidence>
<accession>A0A6J6RG88</accession>
<evidence type="ECO:0000313" key="2">
    <source>
        <dbReference type="EMBL" id="CAB4722787.1"/>
    </source>
</evidence>
<organism evidence="2">
    <name type="scientific">freshwater metagenome</name>
    <dbReference type="NCBI Taxonomy" id="449393"/>
    <lineage>
        <taxon>unclassified sequences</taxon>
        <taxon>metagenomes</taxon>
        <taxon>ecological metagenomes</taxon>
    </lineage>
</organism>
<feature type="transmembrane region" description="Helical" evidence="1">
    <location>
        <begin position="85"/>
        <end position="104"/>
    </location>
</feature>
<reference evidence="2" key="1">
    <citation type="submission" date="2020-05" db="EMBL/GenBank/DDBJ databases">
        <authorList>
            <person name="Chiriac C."/>
            <person name="Salcher M."/>
            <person name="Ghai R."/>
            <person name="Kavagutti S V."/>
        </authorList>
    </citation>
    <scope>NUCLEOTIDE SEQUENCE</scope>
</reference>
<dbReference type="AlphaFoldDB" id="A0A6J6RG88"/>
<keyword evidence="1" id="KW-0812">Transmembrane</keyword>
<keyword evidence="1" id="KW-0472">Membrane</keyword>
<proteinExistence type="predicted"/>
<name>A0A6J6RG88_9ZZZZ</name>
<dbReference type="EMBL" id="CAEZYJ010000105">
    <property type="protein sequence ID" value="CAB4722787.1"/>
    <property type="molecule type" value="Genomic_DNA"/>
</dbReference>